<feature type="domain" description="Alpha-2-macroglobulin" evidence="7">
    <location>
        <begin position="622"/>
        <end position="719"/>
    </location>
</feature>
<dbReference type="Gene3D" id="2.60.40.1940">
    <property type="match status" value="1"/>
</dbReference>
<proteinExistence type="predicted"/>
<organism evidence="9 10">
    <name type="scientific">Chironomus riparius</name>
    <dbReference type="NCBI Taxonomy" id="315576"/>
    <lineage>
        <taxon>Eukaryota</taxon>
        <taxon>Metazoa</taxon>
        <taxon>Ecdysozoa</taxon>
        <taxon>Arthropoda</taxon>
        <taxon>Hexapoda</taxon>
        <taxon>Insecta</taxon>
        <taxon>Pterygota</taxon>
        <taxon>Neoptera</taxon>
        <taxon>Endopterygota</taxon>
        <taxon>Diptera</taxon>
        <taxon>Nematocera</taxon>
        <taxon>Chironomoidea</taxon>
        <taxon>Chironomidae</taxon>
        <taxon>Chironominae</taxon>
        <taxon>Chironomus</taxon>
    </lineage>
</organism>
<dbReference type="SMART" id="SM01360">
    <property type="entry name" value="A2M"/>
    <property type="match status" value="1"/>
</dbReference>
<dbReference type="InterPro" id="IPR009048">
    <property type="entry name" value="A-macroglobulin_rcpt-bd"/>
</dbReference>
<dbReference type="Gene3D" id="2.60.40.1930">
    <property type="match status" value="2"/>
</dbReference>
<dbReference type="Gene3D" id="2.60.40.10">
    <property type="entry name" value="Immunoglobulins"/>
    <property type="match status" value="1"/>
</dbReference>
<feature type="compositionally biased region" description="Polar residues" evidence="5">
    <location>
        <begin position="1677"/>
        <end position="1690"/>
    </location>
</feature>
<dbReference type="SUPFAM" id="SSF49410">
    <property type="entry name" value="Alpha-macroglobulin receptor domain"/>
    <property type="match status" value="1"/>
</dbReference>
<keyword evidence="1" id="KW-0732">Signal</keyword>
<dbReference type="InterPro" id="IPR036595">
    <property type="entry name" value="A-macroglobulin_rcpt-bd_sf"/>
</dbReference>
<dbReference type="InterPro" id="IPR013783">
    <property type="entry name" value="Ig-like_fold"/>
</dbReference>
<accession>A0A9P0NNE7</accession>
<evidence type="ECO:0000259" key="8">
    <source>
        <dbReference type="SMART" id="SM01361"/>
    </source>
</evidence>
<feature type="region of interest" description="Disordered" evidence="5">
    <location>
        <begin position="1745"/>
        <end position="1765"/>
    </location>
</feature>
<dbReference type="EMBL" id="OU895880">
    <property type="protein sequence ID" value="CAH1733725.1"/>
    <property type="molecule type" value="Genomic_DNA"/>
</dbReference>
<dbReference type="InterPro" id="IPR001599">
    <property type="entry name" value="Macroglobln_a2"/>
</dbReference>
<evidence type="ECO:0000256" key="4">
    <source>
        <dbReference type="SAM" id="Coils"/>
    </source>
</evidence>
<dbReference type="SMART" id="SM01359">
    <property type="entry name" value="A2M_N_2"/>
    <property type="match status" value="1"/>
</dbReference>
<name>A0A9P0NNE7_9DIPT</name>
<dbReference type="Gene3D" id="2.60.40.690">
    <property type="entry name" value="Alpha-macroglobulin, receptor-binding domain"/>
    <property type="match status" value="1"/>
</dbReference>
<dbReference type="Pfam" id="PF07677">
    <property type="entry name" value="A2M_recep"/>
    <property type="match status" value="1"/>
</dbReference>
<dbReference type="SUPFAM" id="SSF48239">
    <property type="entry name" value="Terpenoid cyclases/Protein prenyltransferases"/>
    <property type="match status" value="1"/>
</dbReference>
<dbReference type="Proteomes" id="UP001153620">
    <property type="component" value="Chromosome 4"/>
</dbReference>
<dbReference type="Pfam" id="PF00207">
    <property type="entry name" value="A2M"/>
    <property type="match status" value="1"/>
</dbReference>
<keyword evidence="10" id="KW-1185">Reference proteome</keyword>
<feature type="region of interest" description="Disordered" evidence="5">
    <location>
        <begin position="1600"/>
        <end position="1620"/>
    </location>
</feature>
<dbReference type="GO" id="GO:0004866">
    <property type="term" value="F:endopeptidase inhibitor activity"/>
    <property type="evidence" value="ECO:0007669"/>
    <property type="project" value="InterPro"/>
</dbReference>
<keyword evidence="4" id="KW-0175">Coiled coil</keyword>
<evidence type="ECO:0000313" key="9">
    <source>
        <dbReference type="EMBL" id="CAH1733725.1"/>
    </source>
</evidence>
<feature type="domain" description="Alpha-macroglobulin receptor-binding" evidence="8">
    <location>
        <begin position="1139"/>
        <end position="1225"/>
    </location>
</feature>
<dbReference type="InterPro" id="IPR011625">
    <property type="entry name" value="A2M_N_BRD"/>
</dbReference>
<dbReference type="Pfam" id="PF07703">
    <property type="entry name" value="A2M_BRD"/>
    <property type="match status" value="1"/>
</dbReference>
<feature type="compositionally biased region" description="Acidic residues" evidence="5">
    <location>
        <begin position="1331"/>
        <end position="1340"/>
    </location>
</feature>
<feature type="region of interest" description="Disordered" evidence="5">
    <location>
        <begin position="1664"/>
        <end position="1714"/>
    </location>
</feature>
<dbReference type="InterPro" id="IPR002890">
    <property type="entry name" value="MG2"/>
</dbReference>
<evidence type="ECO:0000256" key="5">
    <source>
        <dbReference type="SAM" id="MobiDB-lite"/>
    </source>
</evidence>
<dbReference type="GO" id="GO:0005615">
    <property type="term" value="C:extracellular space"/>
    <property type="evidence" value="ECO:0007669"/>
    <property type="project" value="InterPro"/>
</dbReference>
<evidence type="ECO:0000259" key="7">
    <source>
        <dbReference type="SMART" id="SM01360"/>
    </source>
</evidence>
<reference evidence="9" key="1">
    <citation type="submission" date="2022-01" db="EMBL/GenBank/DDBJ databases">
        <authorList>
            <person name="King R."/>
        </authorList>
    </citation>
    <scope>NUCLEOTIDE SEQUENCE</scope>
</reference>
<feature type="compositionally biased region" description="Polar residues" evidence="5">
    <location>
        <begin position="1700"/>
        <end position="1714"/>
    </location>
</feature>
<evidence type="ECO:0000256" key="2">
    <source>
        <dbReference type="ARBA" id="ARBA00022966"/>
    </source>
</evidence>
<dbReference type="Pfam" id="PF07678">
    <property type="entry name" value="TED_complement"/>
    <property type="match status" value="2"/>
</dbReference>
<evidence type="ECO:0000256" key="3">
    <source>
        <dbReference type="ARBA" id="ARBA00023157"/>
    </source>
</evidence>
<evidence type="ECO:0000313" key="10">
    <source>
        <dbReference type="Proteomes" id="UP001153620"/>
    </source>
</evidence>
<evidence type="ECO:0000256" key="1">
    <source>
        <dbReference type="ARBA" id="ARBA00022729"/>
    </source>
</evidence>
<dbReference type="InterPro" id="IPR050473">
    <property type="entry name" value="A2M/Complement_sys"/>
</dbReference>
<feature type="coiled-coil region" evidence="4">
    <location>
        <begin position="1236"/>
        <end position="1263"/>
    </location>
</feature>
<dbReference type="Gene3D" id="1.50.10.20">
    <property type="match status" value="1"/>
</dbReference>
<dbReference type="PANTHER" id="PTHR11412:SF136">
    <property type="entry name" value="CD109 ANTIGEN"/>
    <property type="match status" value="1"/>
</dbReference>
<reference evidence="9" key="2">
    <citation type="submission" date="2022-10" db="EMBL/GenBank/DDBJ databases">
        <authorList>
            <consortium name="ENA_rothamsted_submissions"/>
            <consortium name="culmorum"/>
            <person name="King R."/>
        </authorList>
    </citation>
    <scope>NUCLEOTIDE SEQUENCE</scope>
</reference>
<dbReference type="Pfam" id="PF01835">
    <property type="entry name" value="MG2"/>
    <property type="match status" value="1"/>
</dbReference>
<evidence type="ECO:0000259" key="6">
    <source>
        <dbReference type="SMART" id="SM01359"/>
    </source>
</evidence>
<keyword evidence="3" id="KW-1015">Disulfide bond</keyword>
<protein>
    <submittedName>
        <fullName evidence="9">Uncharacterized protein</fullName>
    </submittedName>
</protein>
<feature type="region of interest" description="Disordered" evidence="5">
    <location>
        <begin position="1323"/>
        <end position="1362"/>
    </location>
</feature>
<gene>
    <name evidence="9" type="ORF">CHIRRI_LOCUS13066</name>
</gene>
<feature type="domain" description="Alpha-2-macroglobulin bait region" evidence="6">
    <location>
        <begin position="416"/>
        <end position="550"/>
    </location>
</feature>
<dbReference type="PANTHER" id="PTHR11412">
    <property type="entry name" value="MACROGLOBULIN / COMPLEMENT"/>
    <property type="match status" value="1"/>
</dbReference>
<feature type="compositionally biased region" description="Basic and acidic residues" evidence="5">
    <location>
        <begin position="1609"/>
        <end position="1620"/>
    </location>
</feature>
<dbReference type="InterPro" id="IPR011626">
    <property type="entry name" value="Alpha-macroglobulin_TED"/>
</dbReference>
<dbReference type="SMART" id="SM01361">
    <property type="entry name" value="A2M_recep"/>
    <property type="match status" value="1"/>
</dbReference>
<keyword evidence="2" id="KW-0882">Thioester bond</keyword>
<sequence>MILSSNYRQRVTFIGSYFVSPNENYKSVVLTNGLKSSRVEGSLEGLNKINFPISSQEKFNYVNVKAPKEGSDGIKLEMKADKCTQKSVKLISTSDKSIIFVHFDKPVYKTGEEFKFRIFVLNNNLRPHQNHENIEVLIFDSKENPIKLFNKIRASSFGIFEDSIKLAEAPNLGQWKIRAFIGDKKISKSFFVYKPDENGLEVAVDAPSAIAHIDKRLYITVHVKDNIDKFFVGTADIFVKAKFKNANKNQLEQHVKTVDINGNKKVIPVDFDNDIGIRFPTADMILDFDIVVKDQATQRSFTVNKQIELIYKGKNTIQVVRKKYFKPNYRFNARVKVKLLDGRPDNSFNQLSVAVKYIDKNSKAINEQSQINLKNGETLLSLQPKADTIRIVLDLKFAGVEHSEKIDRFPGIEEYMQVSPTNKISKSSSKATFAVKASEEMERLHVVVVGTKGVVFSQDFPDSIGKDVVNFEVPLSDDMKPEARGLAFYSRNGEMVYDEFSISTRFSVDNDLEITSPETAKPNEVINYDVKTERGSKVYITAVDQNPTSLTMNNEISRSEIYNELVYYLNFKFPNASKYHFEKFNGFVFEPVMDGKCNDKALRSDRVESSNEDGMNAVNIPTNYFPEIMINDNYDATSSNAEKRSIKIPESQTRWQLFGVSVHPDIGLTVTKVQSKITVKKELAVQVRAPTSAYDTEAFTVDVRAFNPLNDPVNVQGTIKVENGFIVDKTSKTEFGLKCDILSSSGARQKQLSWTLSPEQISNPVSFLIQPNGHGNVVIKVSVSRGGNKDDVEKIIEIRKPGSDSNENVNSRIYGSLLDPGLNGLETMFDRPMVTDEEKMLKFGMAITNYKFLTKINKLNDEIAKKALNDIIAGYQEAIVILENILPELNSRQQMDMKFTWLVSMTAQNLIDARTITSIDEDLIIRSLNVIKSQQDRNGKFKYDENADYHRNIGDKFRQEIQSALIIAAFLKNKSTTQIQKTIDFLKTNARSWSSYPKSIAAYSLALSGDTATAKSLLRNINSVSYADANSESIETASYIILTTVLLQEDPQDEVKWLLSQRSSDGSFYSPFDTVLAHQALYEYSISKNMRTQGLQSVKRTRQDDIDGFWVSIAEEFGKSNEVKISLKIVNNGTEFDKTNLAVVEVEFPRGYRYTGYDAQNDNIEKVSVQNDRSRVLLYINKFERNRAFTLTLNMLKIFDFENHEPSKITIYDYYRSNIKSQYNYNLDRNADSCKKTEIGKELNTEKTKAEEIQQEAKETITKLDGSSSELTKAQNNAPKVLKIIEDTQKEVDQANTMATEIYNAGLEASNNVDEALNATTIAEPSHDSNDDTEQAEEEPGIIASDEMSWEPKGNYTSADDVRKDNAEAYRRYTAAQNKVKTIKANIKEIEENLNKTKNGVETANEAIKAAQTKLKTAQQDAQEPLKEAEALKKTSLKSINSVADINTISNIMKTEINEIHEIITAQHARINQALKNVTFLTTNVRTTQNNLQSLINSIKYEQNQGMKQRKAPELKSRFISIQTSFQALVVEFDDGNKRVTAITSSTTTLLNNFEQNGNKATDLNKKAKEFIEDVRNENQEALKAKTNSRKLKNEVARTQQELQKAQKQRKEAEKAKLDADKEARKFNKLLANAKNAEKDAEANQEEAFKTYKKLFDIMQNFSTTKKPDSAKDTVATEPTTTSVAASTDGQAKVDDEDLATQSTNQNEASQSNAVESNITTTTVAATTVAATITETSTLHQISSTTLTPVKSTKKPEGGSASLAINDDHNSKENCAKWYRFCDFGL</sequence>
<dbReference type="InterPro" id="IPR008930">
    <property type="entry name" value="Terpenoid_cyclase/PrenylTrfase"/>
</dbReference>
<dbReference type="Gene3D" id="2.20.130.20">
    <property type="match status" value="1"/>
</dbReference>